<evidence type="ECO:0000313" key="3">
    <source>
        <dbReference type="Proteomes" id="UP000759537"/>
    </source>
</evidence>
<comment type="caution">
    <text evidence="2">The sequence shown here is derived from an EMBL/GenBank/DDBJ whole genome shotgun (WGS) entry which is preliminary data.</text>
</comment>
<feature type="signal peptide" evidence="1">
    <location>
        <begin position="1"/>
        <end position="31"/>
    </location>
</feature>
<organism evidence="2 3">
    <name type="scientific">Russula ochroleuca</name>
    <dbReference type="NCBI Taxonomy" id="152965"/>
    <lineage>
        <taxon>Eukaryota</taxon>
        <taxon>Fungi</taxon>
        <taxon>Dikarya</taxon>
        <taxon>Basidiomycota</taxon>
        <taxon>Agaricomycotina</taxon>
        <taxon>Agaricomycetes</taxon>
        <taxon>Russulales</taxon>
        <taxon>Russulaceae</taxon>
        <taxon>Russula</taxon>
    </lineage>
</organism>
<protein>
    <submittedName>
        <fullName evidence="2">Uncharacterized protein</fullName>
    </submittedName>
</protein>
<accession>A0A9P5T7J8</accession>
<sequence length="191" mass="21155">MPMCTMRYQYRPTCLFLFSSDVALLVAGAHADISSTINATPKSTTCTRPLVHLNIFYSQFLLSGGGYYSVHNTTHPTAALSTSLAPARAAQLRQPIGSRRWLRRVGRRRCKHCTCDPFVRARASAHGEYQCDWIRLMPVDGEEGGRRNTRGEPCLACAQQGRPVATAAAHDLLSHYTGLNLASKLKQEYVD</sequence>
<keyword evidence="1" id="KW-0732">Signal</keyword>
<feature type="chain" id="PRO_5040151158" evidence="1">
    <location>
        <begin position="32"/>
        <end position="191"/>
    </location>
</feature>
<reference evidence="2" key="2">
    <citation type="journal article" date="2020" name="Nat. Commun.">
        <title>Large-scale genome sequencing of mycorrhizal fungi provides insights into the early evolution of symbiotic traits.</title>
        <authorList>
            <person name="Miyauchi S."/>
            <person name="Kiss E."/>
            <person name="Kuo A."/>
            <person name="Drula E."/>
            <person name="Kohler A."/>
            <person name="Sanchez-Garcia M."/>
            <person name="Morin E."/>
            <person name="Andreopoulos B."/>
            <person name="Barry K.W."/>
            <person name="Bonito G."/>
            <person name="Buee M."/>
            <person name="Carver A."/>
            <person name="Chen C."/>
            <person name="Cichocki N."/>
            <person name="Clum A."/>
            <person name="Culley D."/>
            <person name="Crous P.W."/>
            <person name="Fauchery L."/>
            <person name="Girlanda M."/>
            <person name="Hayes R.D."/>
            <person name="Keri Z."/>
            <person name="LaButti K."/>
            <person name="Lipzen A."/>
            <person name="Lombard V."/>
            <person name="Magnuson J."/>
            <person name="Maillard F."/>
            <person name="Murat C."/>
            <person name="Nolan M."/>
            <person name="Ohm R.A."/>
            <person name="Pangilinan J."/>
            <person name="Pereira M.F."/>
            <person name="Perotto S."/>
            <person name="Peter M."/>
            <person name="Pfister S."/>
            <person name="Riley R."/>
            <person name="Sitrit Y."/>
            <person name="Stielow J.B."/>
            <person name="Szollosi G."/>
            <person name="Zifcakova L."/>
            <person name="Stursova M."/>
            <person name="Spatafora J.W."/>
            <person name="Tedersoo L."/>
            <person name="Vaario L.M."/>
            <person name="Yamada A."/>
            <person name="Yan M."/>
            <person name="Wang P."/>
            <person name="Xu J."/>
            <person name="Bruns T."/>
            <person name="Baldrian P."/>
            <person name="Vilgalys R."/>
            <person name="Dunand C."/>
            <person name="Henrissat B."/>
            <person name="Grigoriev I.V."/>
            <person name="Hibbett D."/>
            <person name="Nagy L.G."/>
            <person name="Martin F.M."/>
        </authorList>
    </citation>
    <scope>NUCLEOTIDE SEQUENCE</scope>
    <source>
        <strain evidence="2">Prilba</strain>
    </source>
</reference>
<name>A0A9P5T7J8_9AGAM</name>
<dbReference type="Proteomes" id="UP000759537">
    <property type="component" value="Unassembled WGS sequence"/>
</dbReference>
<proteinExistence type="predicted"/>
<dbReference type="AlphaFoldDB" id="A0A9P5T7J8"/>
<evidence type="ECO:0000256" key="1">
    <source>
        <dbReference type="SAM" id="SignalP"/>
    </source>
</evidence>
<dbReference type="EMBL" id="WHVB01000011">
    <property type="protein sequence ID" value="KAF8478502.1"/>
    <property type="molecule type" value="Genomic_DNA"/>
</dbReference>
<evidence type="ECO:0000313" key="2">
    <source>
        <dbReference type="EMBL" id="KAF8478502.1"/>
    </source>
</evidence>
<keyword evidence="3" id="KW-1185">Reference proteome</keyword>
<reference evidence="2" key="1">
    <citation type="submission" date="2019-10" db="EMBL/GenBank/DDBJ databases">
        <authorList>
            <consortium name="DOE Joint Genome Institute"/>
            <person name="Kuo A."/>
            <person name="Miyauchi S."/>
            <person name="Kiss E."/>
            <person name="Drula E."/>
            <person name="Kohler A."/>
            <person name="Sanchez-Garcia M."/>
            <person name="Andreopoulos B."/>
            <person name="Barry K.W."/>
            <person name="Bonito G."/>
            <person name="Buee M."/>
            <person name="Carver A."/>
            <person name="Chen C."/>
            <person name="Cichocki N."/>
            <person name="Clum A."/>
            <person name="Culley D."/>
            <person name="Crous P.W."/>
            <person name="Fauchery L."/>
            <person name="Girlanda M."/>
            <person name="Hayes R."/>
            <person name="Keri Z."/>
            <person name="LaButti K."/>
            <person name="Lipzen A."/>
            <person name="Lombard V."/>
            <person name="Magnuson J."/>
            <person name="Maillard F."/>
            <person name="Morin E."/>
            <person name="Murat C."/>
            <person name="Nolan M."/>
            <person name="Ohm R."/>
            <person name="Pangilinan J."/>
            <person name="Pereira M."/>
            <person name="Perotto S."/>
            <person name="Peter M."/>
            <person name="Riley R."/>
            <person name="Sitrit Y."/>
            <person name="Stielow B."/>
            <person name="Szollosi G."/>
            <person name="Zifcakova L."/>
            <person name="Stursova M."/>
            <person name="Spatafora J.W."/>
            <person name="Tedersoo L."/>
            <person name="Vaario L.-M."/>
            <person name="Yamada A."/>
            <person name="Yan M."/>
            <person name="Wang P."/>
            <person name="Xu J."/>
            <person name="Bruns T."/>
            <person name="Baldrian P."/>
            <person name="Vilgalys R."/>
            <person name="Henrissat B."/>
            <person name="Grigoriev I.V."/>
            <person name="Hibbett D."/>
            <person name="Nagy L.G."/>
            <person name="Martin F.M."/>
        </authorList>
    </citation>
    <scope>NUCLEOTIDE SEQUENCE</scope>
    <source>
        <strain evidence="2">Prilba</strain>
    </source>
</reference>
<gene>
    <name evidence="2" type="ORF">DFH94DRAFT_58743</name>
</gene>